<proteinExistence type="inferred from homology"/>
<comment type="cofactor">
    <cofactor evidence="1">
        <name>Mg(2+)</name>
        <dbReference type="ChEBI" id="CHEBI:18420"/>
    </cofactor>
</comment>
<dbReference type="Gene3D" id="3.60.10.10">
    <property type="entry name" value="Endonuclease/exonuclease/phosphatase"/>
    <property type="match status" value="1"/>
</dbReference>
<keyword evidence="4 7" id="KW-0378">Hydrolase</keyword>
<dbReference type="InterPro" id="IPR020847">
    <property type="entry name" value="AP_endonuclease_F1_BS"/>
</dbReference>
<dbReference type="InterPro" id="IPR004808">
    <property type="entry name" value="AP_endonuc_1"/>
</dbReference>
<evidence type="ECO:0000256" key="5">
    <source>
        <dbReference type="ARBA" id="ARBA00022842"/>
    </source>
</evidence>
<gene>
    <name evidence="7" type="ORF">AB8U03_00360</name>
</gene>
<feature type="domain" description="Endonuclease/exonuclease/phosphatase" evidence="6">
    <location>
        <begin position="5"/>
        <end position="245"/>
    </location>
</feature>
<dbReference type="Proteomes" id="UP001564657">
    <property type="component" value="Unassembled WGS sequence"/>
</dbReference>
<keyword evidence="8" id="KW-1185">Reference proteome</keyword>
<organism evidence="7 8">
    <name type="scientific">Clostridium moutaii</name>
    <dbReference type="NCBI Taxonomy" id="3240932"/>
    <lineage>
        <taxon>Bacteria</taxon>
        <taxon>Bacillati</taxon>
        <taxon>Bacillota</taxon>
        <taxon>Clostridia</taxon>
        <taxon>Eubacteriales</taxon>
        <taxon>Clostridiaceae</taxon>
        <taxon>Clostridium</taxon>
    </lineage>
</organism>
<keyword evidence="3" id="KW-0479">Metal-binding</keyword>
<dbReference type="EMBL" id="JBGEWD010000001">
    <property type="protein sequence ID" value="MEY7998664.1"/>
    <property type="molecule type" value="Genomic_DNA"/>
</dbReference>
<reference evidence="7 8" key="1">
    <citation type="submission" date="2024-08" db="EMBL/GenBank/DDBJ databases">
        <title>Clostridium lapicellarii sp. nov., and Clostridium renhuaiense sp. nov., two species isolated from the mud in a fermentation cellar used for producing sauce-flavour Chinese liquors.</title>
        <authorList>
            <person name="Yang F."/>
            <person name="Wang H."/>
            <person name="Chen L.Q."/>
            <person name="Zhou N."/>
            <person name="Lu J.J."/>
            <person name="Pu X.X."/>
            <person name="Wan B."/>
            <person name="Wang L."/>
            <person name="Liu S.J."/>
        </authorList>
    </citation>
    <scope>NUCLEOTIDE SEQUENCE [LARGE SCALE GENOMIC DNA]</scope>
    <source>
        <strain evidence="7 8">MT-5</strain>
    </source>
</reference>
<comment type="similarity">
    <text evidence="2">Belongs to the DNA repair enzymes AP/ExoA family.</text>
</comment>
<sequence>MRIYSWNVNGLRAISKKNFLKWVEIENPDILCIQETKLQEVTLEDNLKNIRGYHSYFSFAEKKGYSGVAVYTKFEPISIKHGIEISRFDSEGRILAVEFKDFTLLNIYFPNGQMSQERLDYKMDFYNAILDYCNLLVSQNKKLIICGDYNTAHTEMDIKNAKANAKNSGFLPIEREWIDKFIKNGYTDTYRYMNPQKIEYSWWSYRFKARERNAGWRIDYHFVSNNLLQKVKKSTILTDIPGSDHCPIMIEIEF</sequence>
<dbReference type="RefSeq" id="WP_369702562.1">
    <property type="nucleotide sequence ID" value="NZ_JBGEWD010000001.1"/>
</dbReference>
<dbReference type="CDD" id="cd09085">
    <property type="entry name" value="Mth212-like_AP-endo"/>
    <property type="match status" value="1"/>
</dbReference>
<protein>
    <submittedName>
        <fullName evidence="7">Exodeoxyribonuclease III</fullName>
        <ecNumber evidence="7">3.1.11.2</ecNumber>
    </submittedName>
</protein>
<dbReference type="InterPro" id="IPR005135">
    <property type="entry name" value="Endo/exonuclease/phosphatase"/>
</dbReference>
<dbReference type="SUPFAM" id="SSF56219">
    <property type="entry name" value="DNase I-like"/>
    <property type="match status" value="1"/>
</dbReference>
<evidence type="ECO:0000256" key="4">
    <source>
        <dbReference type="ARBA" id="ARBA00022801"/>
    </source>
</evidence>
<evidence type="ECO:0000313" key="8">
    <source>
        <dbReference type="Proteomes" id="UP001564657"/>
    </source>
</evidence>
<dbReference type="PANTHER" id="PTHR22748">
    <property type="entry name" value="AP ENDONUCLEASE"/>
    <property type="match status" value="1"/>
</dbReference>
<dbReference type="EC" id="3.1.11.2" evidence="7"/>
<dbReference type="PROSITE" id="PS51435">
    <property type="entry name" value="AP_NUCLEASE_F1_4"/>
    <property type="match status" value="1"/>
</dbReference>
<dbReference type="PANTHER" id="PTHR22748:SF6">
    <property type="entry name" value="DNA-(APURINIC OR APYRIMIDINIC SITE) ENDONUCLEASE"/>
    <property type="match status" value="1"/>
</dbReference>
<comment type="caution">
    <text evidence="7">The sequence shown here is derived from an EMBL/GenBank/DDBJ whole genome shotgun (WGS) entry which is preliminary data.</text>
</comment>
<accession>A0ABV4BIQ6</accession>
<dbReference type="GO" id="GO:0008311">
    <property type="term" value="F:double-stranded DNA 3'-5' DNA exonuclease activity"/>
    <property type="evidence" value="ECO:0007669"/>
    <property type="project" value="UniProtKB-EC"/>
</dbReference>
<evidence type="ECO:0000259" key="6">
    <source>
        <dbReference type="Pfam" id="PF03372"/>
    </source>
</evidence>
<dbReference type="Pfam" id="PF03372">
    <property type="entry name" value="Exo_endo_phos"/>
    <property type="match status" value="1"/>
</dbReference>
<evidence type="ECO:0000256" key="1">
    <source>
        <dbReference type="ARBA" id="ARBA00001946"/>
    </source>
</evidence>
<evidence type="ECO:0000256" key="3">
    <source>
        <dbReference type="ARBA" id="ARBA00022723"/>
    </source>
</evidence>
<dbReference type="NCBIfam" id="TIGR00195">
    <property type="entry name" value="exoDNase_III"/>
    <property type="match status" value="1"/>
</dbReference>
<evidence type="ECO:0000256" key="2">
    <source>
        <dbReference type="ARBA" id="ARBA00007092"/>
    </source>
</evidence>
<name>A0ABV4BIQ6_9CLOT</name>
<dbReference type="NCBIfam" id="TIGR00633">
    <property type="entry name" value="xth"/>
    <property type="match status" value="1"/>
</dbReference>
<evidence type="ECO:0000313" key="7">
    <source>
        <dbReference type="EMBL" id="MEY7998664.1"/>
    </source>
</evidence>
<dbReference type="PROSITE" id="PS00726">
    <property type="entry name" value="AP_NUCLEASE_F1_1"/>
    <property type="match status" value="1"/>
</dbReference>
<keyword evidence="5" id="KW-0460">Magnesium</keyword>
<dbReference type="InterPro" id="IPR036691">
    <property type="entry name" value="Endo/exonu/phosph_ase_sf"/>
</dbReference>